<evidence type="ECO:0000313" key="1">
    <source>
        <dbReference type="EMBL" id="SEI45224.1"/>
    </source>
</evidence>
<evidence type="ECO:0000313" key="2">
    <source>
        <dbReference type="Proteomes" id="UP000199005"/>
    </source>
</evidence>
<proteinExistence type="predicted"/>
<sequence>MIPVGNPLPEPESFERKCRQKGLAWLAEHPDGKRPRDFWSPFRHDLARGFGERCGYGAMWISSGTVDHFVSCRENRQLAYEWSNYRYVEGWINSAKNKKDSASLLDPFEVQEGWFEIDLPSLQLKLTDSVSPEYRQRAEYTLRNLPIRDDERIMKQRRAWYELYESGELSLEGLHQRAPLIAAAVEKQLAKPKA</sequence>
<accession>A0A1H6QW86</accession>
<reference evidence="1 2" key="1">
    <citation type="submission" date="2016-10" db="EMBL/GenBank/DDBJ databases">
        <authorList>
            <person name="de Groot N.N."/>
        </authorList>
    </citation>
    <scope>NUCLEOTIDE SEQUENCE [LARGE SCALE GENOMIC DNA]</scope>
    <source>
        <strain evidence="1 2">DSM 1041</strain>
    </source>
</reference>
<gene>
    <name evidence="1" type="ORF">SAMN04244579_00562</name>
</gene>
<evidence type="ECO:0008006" key="3">
    <source>
        <dbReference type="Google" id="ProtNLM"/>
    </source>
</evidence>
<name>A0A1H6QW86_9GAMM</name>
<protein>
    <recommendedName>
        <fullName evidence="3">TIGR02646 family protein</fullName>
    </recommendedName>
</protein>
<dbReference type="Proteomes" id="UP000199005">
    <property type="component" value="Unassembled WGS sequence"/>
</dbReference>
<dbReference type="AlphaFoldDB" id="A0A1H6QW86"/>
<organism evidence="1 2">
    <name type="scientific">Azotobacter beijerinckii</name>
    <dbReference type="NCBI Taxonomy" id="170623"/>
    <lineage>
        <taxon>Bacteria</taxon>
        <taxon>Pseudomonadati</taxon>
        <taxon>Pseudomonadota</taxon>
        <taxon>Gammaproteobacteria</taxon>
        <taxon>Pseudomonadales</taxon>
        <taxon>Pseudomonadaceae</taxon>
        <taxon>Azotobacter</taxon>
    </lineage>
</organism>
<dbReference type="EMBL" id="FNYO01000004">
    <property type="protein sequence ID" value="SEI45224.1"/>
    <property type="molecule type" value="Genomic_DNA"/>
</dbReference>
<dbReference type="STRING" id="170623.SAMN04244579_00562"/>